<feature type="transmembrane region" description="Helical" evidence="1">
    <location>
        <begin position="62"/>
        <end position="95"/>
    </location>
</feature>
<gene>
    <name evidence="2" type="ORF">ACFPJ5_06315</name>
</gene>
<keyword evidence="1" id="KW-0812">Transmembrane</keyword>
<protein>
    <recommendedName>
        <fullName evidence="4">MFS transporter</fullName>
    </recommendedName>
</protein>
<feature type="transmembrane region" description="Helical" evidence="1">
    <location>
        <begin position="143"/>
        <end position="163"/>
    </location>
</feature>
<keyword evidence="3" id="KW-1185">Reference proteome</keyword>
<dbReference type="InterPro" id="IPR055941">
    <property type="entry name" value="DUF7519"/>
</dbReference>
<proteinExistence type="predicted"/>
<name>A0ABD5R9G3_9EURY</name>
<keyword evidence="1" id="KW-1133">Transmembrane helix</keyword>
<dbReference type="Pfam" id="PF24363">
    <property type="entry name" value="DUF7519"/>
    <property type="match status" value="1"/>
</dbReference>
<dbReference type="RefSeq" id="WP_227228109.1">
    <property type="nucleotide sequence ID" value="NZ_JAJCVJ010000001.1"/>
</dbReference>
<evidence type="ECO:0008006" key="4">
    <source>
        <dbReference type="Google" id="ProtNLM"/>
    </source>
</evidence>
<dbReference type="AlphaFoldDB" id="A0ABD5R9G3"/>
<keyword evidence="1" id="KW-0472">Membrane</keyword>
<evidence type="ECO:0000313" key="2">
    <source>
        <dbReference type="EMBL" id="MFC5366547.1"/>
    </source>
</evidence>
<evidence type="ECO:0000256" key="1">
    <source>
        <dbReference type="SAM" id="Phobius"/>
    </source>
</evidence>
<dbReference type="EMBL" id="JBHSKX010000001">
    <property type="protein sequence ID" value="MFC5366547.1"/>
    <property type="molecule type" value="Genomic_DNA"/>
</dbReference>
<dbReference type="Proteomes" id="UP001596201">
    <property type="component" value="Unassembled WGS sequence"/>
</dbReference>
<reference evidence="2 3" key="1">
    <citation type="journal article" date="2019" name="Int. J. Syst. Evol. Microbiol.">
        <title>The Global Catalogue of Microorganisms (GCM) 10K type strain sequencing project: providing services to taxonomists for standard genome sequencing and annotation.</title>
        <authorList>
            <consortium name="The Broad Institute Genomics Platform"/>
            <consortium name="The Broad Institute Genome Sequencing Center for Infectious Disease"/>
            <person name="Wu L."/>
            <person name="Ma J."/>
        </authorList>
    </citation>
    <scope>NUCLEOTIDE SEQUENCE [LARGE SCALE GENOMIC DNA]</scope>
    <source>
        <strain evidence="2 3">CGMCC 1.12237</strain>
    </source>
</reference>
<comment type="caution">
    <text evidence="2">The sequence shown here is derived from an EMBL/GenBank/DDBJ whole genome shotgun (WGS) entry which is preliminary data.</text>
</comment>
<feature type="transmembrane region" description="Helical" evidence="1">
    <location>
        <begin position="116"/>
        <end position="137"/>
    </location>
</feature>
<evidence type="ECO:0000313" key="3">
    <source>
        <dbReference type="Proteomes" id="UP001596201"/>
    </source>
</evidence>
<sequence length="164" mass="15838">MSEITRKPAVVSTSLAVLAGMCAALSVALGSVSGLALAGPGLLAVGVGLLTGGRRTLGAGGTLLVGGVLFAGVQGAGPEVLLVGLLTAVLAWDVGEHGIGVGEQLGREADTTRLELVHAGASTFVGVVAAGIGYGAYLGATGGQPVTALVFLLLGAVILVSVLR</sequence>
<accession>A0ABD5R9G3</accession>
<organism evidence="2 3">
    <name type="scientific">Salinirubrum litoreum</name>
    <dbReference type="NCBI Taxonomy" id="1126234"/>
    <lineage>
        <taxon>Archaea</taxon>
        <taxon>Methanobacteriati</taxon>
        <taxon>Methanobacteriota</taxon>
        <taxon>Stenosarchaea group</taxon>
        <taxon>Halobacteria</taxon>
        <taxon>Halobacteriales</taxon>
        <taxon>Haloferacaceae</taxon>
        <taxon>Salinirubrum</taxon>
    </lineage>
</organism>